<feature type="domain" description="Mannose-1-phosphate guanyltransferase C-terminal" evidence="3">
    <location>
        <begin position="249"/>
        <end position="325"/>
    </location>
</feature>
<dbReference type="Pfam" id="PF25087">
    <property type="entry name" value="GMPPB_C"/>
    <property type="match status" value="1"/>
</dbReference>
<name>A0A346XTW6_9ACTN</name>
<dbReference type="EMBL" id="CP031165">
    <property type="protein sequence ID" value="AXV05663.1"/>
    <property type="molecule type" value="Genomic_DNA"/>
</dbReference>
<dbReference type="KEGG" id="euz:DVS28_a0962"/>
<dbReference type="InterPro" id="IPR029044">
    <property type="entry name" value="Nucleotide-diphossugar_trans"/>
</dbReference>
<evidence type="ECO:0000259" key="3">
    <source>
        <dbReference type="Pfam" id="PF25087"/>
    </source>
</evidence>
<reference evidence="4 5" key="1">
    <citation type="submission" date="2018-09" db="EMBL/GenBank/DDBJ databases">
        <title>Complete genome sequence of Euzebya sp. DY32-46 isolated from seawater of Pacific Ocean.</title>
        <authorList>
            <person name="Xu L."/>
            <person name="Wu Y.-H."/>
            <person name="Xu X.-W."/>
        </authorList>
    </citation>
    <scope>NUCLEOTIDE SEQUENCE [LARGE SCALE GENOMIC DNA]</scope>
    <source>
        <strain evidence="4 5">DY32-46</strain>
    </source>
</reference>
<dbReference type="InterPro" id="IPR056729">
    <property type="entry name" value="GMPPB_C"/>
</dbReference>
<organism evidence="4 5">
    <name type="scientific">Euzebya pacifica</name>
    <dbReference type="NCBI Taxonomy" id="1608957"/>
    <lineage>
        <taxon>Bacteria</taxon>
        <taxon>Bacillati</taxon>
        <taxon>Actinomycetota</taxon>
        <taxon>Nitriliruptoria</taxon>
        <taxon>Euzebyales</taxon>
    </lineage>
</organism>
<dbReference type="Pfam" id="PF00483">
    <property type="entry name" value="NTP_transferase"/>
    <property type="match status" value="1"/>
</dbReference>
<gene>
    <name evidence="4" type="ORF">DVS28_a0962</name>
</gene>
<feature type="domain" description="Nucleotidyl transferase" evidence="2">
    <location>
        <begin position="3"/>
        <end position="232"/>
    </location>
</feature>
<dbReference type="SUPFAM" id="SSF51161">
    <property type="entry name" value="Trimeric LpxA-like enzymes"/>
    <property type="match status" value="1"/>
</dbReference>
<evidence type="ECO:0000256" key="1">
    <source>
        <dbReference type="ARBA" id="ARBA00007274"/>
    </source>
</evidence>
<dbReference type="CDD" id="cd04181">
    <property type="entry name" value="NTP_transferase"/>
    <property type="match status" value="1"/>
</dbReference>
<dbReference type="Gene3D" id="3.90.550.10">
    <property type="entry name" value="Spore Coat Polysaccharide Biosynthesis Protein SpsA, Chain A"/>
    <property type="match status" value="1"/>
</dbReference>
<dbReference type="Proteomes" id="UP000264006">
    <property type="component" value="Chromosome"/>
</dbReference>
<dbReference type="Gene3D" id="2.160.10.10">
    <property type="entry name" value="Hexapeptide repeat proteins"/>
    <property type="match status" value="1"/>
</dbReference>
<keyword evidence="5" id="KW-1185">Reference proteome</keyword>
<comment type="similarity">
    <text evidence="1">Belongs to the transferase hexapeptide repeat family.</text>
</comment>
<proteinExistence type="inferred from homology"/>
<protein>
    <submittedName>
        <fullName evidence="4">Nucleotidyl transferase</fullName>
    </submittedName>
</protein>
<dbReference type="InterPro" id="IPR050486">
    <property type="entry name" value="Mannose-1P_guanyltransferase"/>
</dbReference>
<sequence length="333" mass="35209">MRALILAGGRGTRLRPLTHLIPKPLVPFMGDPYAHGLLRRLVDAGVTRATFLVGRDAAPFQPLVDAAPQLGLAIDVATEEMALDTAGAVRRALAGEADEPVLVCNGDVLTDVDLRRIIDGHVESGAVATLTLHEVTDTSAFGVVVRNGQGMVRRFVEKPQPGTVPDNTINAGTYVLQPRLFDHFPGDGPLSFERQVFPGLLDAGEKMFGINDDAYWQDLGTPARYLEGHRAVIDGECTWPLAEGMVVVEGQSAIHPSAVVDETAVVRFGSVVGPRCRVGAGAVLQGAVLHEEVEVHDAAVISDALVGALSEIGTGVVVPKGSVLGIRTYLGTR</sequence>
<evidence type="ECO:0000259" key="2">
    <source>
        <dbReference type="Pfam" id="PF00483"/>
    </source>
</evidence>
<dbReference type="InterPro" id="IPR005835">
    <property type="entry name" value="NTP_transferase_dom"/>
</dbReference>
<dbReference type="RefSeq" id="WP_114590436.1">
    <property type="nucleotide sequence ID" value="NZ_CP031165.1"/>
</dbReference>
<evidence type="ECO:0000313" key="5">
    <source>
        <dbReference type="Proteomes" id="UP000264006"/>
    </source>
</evidence>
<dbReference type="PANTHER" id="PTHR22572">
    <property type="entry name" value="SUGAR-1-PHOSPHATE GUANYL TRANSFERASE"/>
    <property type="match status" value="1"/>
</dbReference>
<dbReference type="OrthoDB" id="9801810at2"/>
<accession>A0A346XTW6</accession>
<evidence type="ECO:0000313" key="4">
    <source>
        <dbReference type="EMBL" id="AXV05663.1"/>
    </source>
</evidence>
<dbReference type="SUPFAM" id="SSF53448">
    <property type="entry name" value="Nucleotide-diphospho-sugar transferases"/>
    <property type="match status" value="1"/>
</dbReference>
<dbReference type="AlphaFoldDB" id="A0A346XTW6"/>
<keyword evidence="4" id="KW-0808">Transferase</keyword>
<dbReference type="InterPro" id="IPR011004">
    <property type="entry name" value="Trimer_LpxA-like_sf"/>
</dbReference>
<dbReference type="GO" id="GO:0016740">
    <property type="term" value="F:transferase activity"/>
    <property type="evidence" value="ECO:0007669"/>
    <property type="project" value="UniProtKB-KW"/>
</dbReference>